<sequence>MAHFEKRFENRLCDRMAGQNEECFDPIPLQPLLGGRSPENRDFVERMRKKKVRSVTLIKPEVVLYTLEEDEGKTVYCMKVGHDSHRRYQANHSGPHLSDYLYRFRNGVIRILNLSCEHRVRIGLLLADRSMPVSILDQSKSVWVRKGSVEASFDLERADRIVYSRSADALYWPQMNEKGSWDIIMCSLSSRRQTTVISQVPECFLQTLRDEFVLLFRKHGALFVDYGWMRVTKRYNEKKSDLNQSIDSLASKSSNPHEDRNLRGFYWTPNSSTSPLVCLDNFQPTETETELKGFCHCKDSKSSKRRAFTSGAQMPPTETPVKTVVLYGNTVYKLTAQICTPLATIQIPAGFNDFKLMYLGRIIVLHNDYQIAGYMNSGTPVKTCHGEYLNAGYGIVCNTEGIFRIKMSEPRQRLEAEE</sequence>
<accession>A0AAJ6QMK5</accession>
<dbReference type="RefSeq" id="XP_003737764.1">
    <property type="nucleotide sequence ID" value="XM_003737716.2"/>
</dbReference>
<organism evidence="1 2">
    <name type="scientific">Galendromus occidentalis</name>
    <name type="common">western predatory mite</name>
    <dbReference type="NCBI Taxonomy" id="34638"/>
    <lineage>
        <taxon>Eukaryota</taxon>
        <taxon>Metazoa</taxon>
        <taxon>Ecdysozoa</taxon>
        <taxon>Arthropoda</taxon>
        <taxon>Chelicerata</taxon>
        <taxon>Arachnida</taxon>
        <taxon>Acari</taxon>
        <taxon>Parasitiformes</taxon>
        <taxon>Mesostigmata</taxon>
        <taxon>Gamasina</taxon>
        <taxon>Phytoseioidea</taxon>
        <taxon>Phytoseiidae</taxon>
        <taxon>Typhlodrominae</taxon>
        <taxon>Galendromus</taxon>
    </lineage>
</organism>
<dbReference type="AlphaFoldDB" id="A0AAJ6QMK5"/>
<protein>
    <submittedName>
        <fullName evidence="2">Uncharacterized protein LOC100907010</fullName>
    </submittedName>
</protein>
<reference evidence="2" key="1">
    <citation type="submission" date="2025-08" db="UniProtKB">
        <authorList>
            <consortium name="RefSeq"/>
        </authorList>
    </citation>
    <scope>IDENTIFICATION</scope>
</reference>
<dbReference type="KEGG" id="goe:100907010"/>
<evidence type="ECO:0000313" key="2">
    <source>
        <dbReference type="RefSeq" id="XP_003737764.1"/>
    </source>
</evidence>
<keyword evidence="1" id="KW-1185">Reference proteome</keyword>
<proteinExistence type="predicted"/>
<evidence type="ECO:0000313" key="1">
    <source>
        <dbReference type="Proteomes" id="UP000694867"/>
    </source>
</evidence>
<name>A0AAJ6QMK5_9ACAR</name>
<dbReference type="GeneID" id="100907010"/>
<dbReference type="Proteomes" id="UP000694867">
    <property type="component" value="Unplaced"/>
</dbReference>
<gene>
    <name evidence="2" type="primary">LOC100907010</name>
</gene>